<dbReference type="AlphaFoldDB" id="A0A1H1W9B2"/>
<sequence>MTDTDVLICGAGVGGLATARAFAAAGLRVIVADRRTTPPPVAKGELLQPEAVRLLDQWGALPEAVPVDRLAIRDPHGRMLLPLDYSTLGGDHRQILCADHPAILAALAHEPGPGIDLRLGVAIQGLLRDAGGRTRGVQAGGTEITAGLVVAADGVSSTLRTDAEIEVQRTPYPHRLVAFELPATTVAPEVTAYLSGRGLRLVYPLPGGRARLYVQVQPDELRDGAFRDPDAWINTLLDEVPALTAIGPALRAHLDRRQNLAVQRLRTPRLTAPGLALVGESAHVVHPMAAQGINSSLADAAVLADLSAGALHAGDTAAVDQALLAYQRQRLPRLDHTATVSHNAARMLTTTGGAARLLGRRMMRHTATNPRLLRLTTGNMSGVELQPLRTVDRLYQFGLLTDRHAGTAPAHPATKGADR</sequence>
<dbReference type="InterPro" id="IPR036188">
    <property type="entry name" value="FAD/NAD-bd_sf"/>
</dbReference>
<accession>A0A1H1W9B2</accession>
<gene>
    <name evidence="3" type="ORF">SAMN04489716_2024</name>
</gene>
<feature type="domain" description="FAD-binding" evidence="2">
    <location>
        <begin position="3"/>
        <end position="335"/>
    </location>
</feature>
<dbReference type="InterPro" id="IPR002938">
    <property type="entry name" value="FAD-bd"/>
</dbReference>
<evidence type="ECO:0000256" key="1">
    <source>
        <dbReference type="ARBA" id="ARBA00023002"/>
    </source>
</evidence>
<dbReference type="PANTHER" id="PTHR43476:SF5">
    <property type="entry name" value="FAD-DEPENDENT MONOOXYGENASE"/>
    <property type="match status" value="1"/>
</dbReference>
<evidence type="ECO:0000313" key="3">
    <source>
        <dbReference type="EMBL" id="SDS93552.1"/>
    </source>
</evidence>
<dbReference type="InterPro" id="IPR050631">
    <property type="entry name" value="PheA/TfdB_FAD_monoxygenase"/>
</dbReference>
<keyword evidence="4" id="KW-1185">Reference proteome</keyword>
<dbReference type="Proteomes" id="UP000198688">
    <property type="component" value="Chromosome I"/>
</dbReference>
<keyword evidence="1" id="KW-0560">Oxidoreductase</keyword>
<dbReference type="SUPFAM" id="SSF51905">
    <property type="entry name" value="FAD/NAD(P)-binding domain"/>
    <property type="match status" value="1"/>
</dbReference>
<dbReference type="GO" id="GO:0071949">
    <property type="term" value="F:FAD binding"/>
    <property type="evidence" value="ECO:0007669"/>
    <property type="project" value="InterPro"/>
</dbReference>
<dbReference type="GO" id="GO:0016491">
    <property type="term" value="F:oxidoreductase activity"/>
    <property type="evidence" value="ECO:0007669"/>
    <property type="project" value="UniProtKB-KW"/>
</dbReference>
<dbReference type="OrthoDB" id="9769565at2"/>
<dbReference type="Pfam" id="PF01494">
    <property type="entry name" value="FAD_binding_3"/>
    <property type="match status" value="1"/>
</dbReference>
<dbReference type="STRING" id="113562.SAMN04489716_2024"/>
<dbReference type="Gene3D" id="3.50.50.60">
    <property type="entry name" value="FAD/NAD(P)-binding domain"/>
    <property type="match status" value="2"/>
</dbReference>
<reference evidence="3 4" key="1">
    <citation type="submission" date="2016-10" db="EMBL/GenBank/DDBJ databases">
        <authorList>
            <person name="de Groot N.N."/>
        </authorList>
    </citation>
    <scope>NUCLEOTIDE SEQUENCE [LARGE SCALE GENOMIC DNA]</scope>
    <source>
        <strain evidence="3 4">DSM 43941</strain>
    </source>
</reference>
<dbReference type="PRINTS" id="PR00420">
    <property type="entry name" value="RNGMNOXGNASE"/>
</dbReference>
<evidence type="ECO:0000259" key="2">
    <source>
        <dbReference type="Pfam" id="PF01494"/>
    </source>
</evidence>
<evidence type="ECO:0000313" key="4">
    <source>
        <dbReference type="Proteomes" id="UP000198688"/>
    </source>
</evidence>
<proteinExistence type="predicted"/>
<dbReference type="RefSeq" id="WP_092543663.1">
    <property type="nucleotide sequence ID" value="NZ_BOMJ01000013.1"/>
</dbReference>
<name>A0A1H1W9B2_9ACTN</name>
<organism evidence="3 4">
    <name type="scientific">Actinoplanes derwentensis</name>
    <dbReference type="NCBI Taxonomy" id="113562"/>
    <lineage>
        <taxon>Bacteria</taxon>
        <taxon>Bacillati</taxon>
        <taxon>Actinomycetota</taxon>
        <taxon>Actinomycetes</taxon>
        <taxon>Micromonosporales</taxon>
        <taxon>Micromonosporaceae</taxon>
        <taxon>Actinoplanes</taxon>
    </lineage>
</organism>
<dbReference type="EMBL" id="LT629758">
    <property type="protein sequence ID" value="SDS93552.1"/>
    <property type="molecule type" value="Genomic_DNA"/>
</dbReference>
<dbReference type="PANTHER" id="PTHR43476">
    <property type="entry name" value="3-(3-HYDROXY-PHENYL)PROPIONATE/3-HYDROXYCINNAMIC ACID HYDROXYLASE"/>
    <property type="match status" value="1"/>
</dbReference>
<protein>
    <submittedName>
        <fullName evidence="3">2-polyprenyl-6-methoxyphenol hydroxylase</fullName>
    </submittedName>
</protein>